<dbReference type="Proteomes" id="UP001279642">
    <property type="component" value="Unassembled WGS sequence"/>
</dbReference>
<keyword evidence="4" id="KW-0238">DNA-binding</keyword>
<comment type="caution">
    <text evidence="7">The sequence shown here is derived from an EMBL/GenBank/DDBJ whole genome shotgun (WGS) entry which is preliminary data.</text>
</comment>
<dbReference type="InterPro" id="IPR036388">
    <property type="entry name" value="WH-like_DNA-bd_sf"/>
</dbReference>
<dbReference type="CDD" id="cd07377">
    <property type="entry name" value="WHTH_GntR"/>
    <property type="match status" value="1"/>
</dbReference>
<dbReference type="Pfam" id="PF00392">
    <property type="entry name" value="GntR"/>
    <property type="match status" value="1"/>
</dbReference>
<feature type="domain" description="HTH gntR-type" evidence="6">
    <location>
        <begin position="9"/>
        <end position="77"/>
    </location>
</feature>
<dbReference type="InterPro" id="IPR036390">
    <property type="entry name" value="WH_DNA-bd_sf"/>
</dbReference>
<evidence type="ECO:0000313" key="7">
    <source>
        <dbReference type="EMBL" id="MDY0884472.1"/>
    </source>
</evidence>
<keyword evidence="3" id="KW-0805">Transcription regulation</keyword>
<dbReference type="RefSeq" id="WP_320509534.1">
    <property type="nucleotide sequence ID" value="NZ_JAXCLW010000004.1"/>
</dbReference>
<gene>
    <name evidence="7" type="ORF">SMD27_16630</name>
</gene>
<evidence type="ECO:0000313" key="8">
    <source>
        <dbReference type="Proteomes" id="UP001279642"/>
    </source>
</evidence>
<keyword evidence="2" id="KW-0663">Pyridoxal phosphate</keyword>
<dbReference type="CDD" id="cd00609">
    <property type="entry name" value="AAT_like"/>
    <property type="match status" value="1"/>
</dbReference>
<evidence type="ECO:0000256" key="2">
    <source>
        <dbReference type="ARBA" id="ARBA00022898"/>
    </source>
</evidence>
<dbReference type="SUPFAM" id="SSF53383">
    <property type="entry name" value="PLP-dependent transferases"/>
    <property type="match status" value="1"/>
</dbReference>
<organism evidence="7 8">
    <name type="scientific">Dongia soli</name>
    <dbReference type="NCBI Taxonomy" id="600628"/>
    <lineage>
        <taxon>Bacteria</taxon>
        <taxon>Pseudomonadati</taxon>
        <taxon>Pseudomonadota</taxon>
        <taxon>Alphaproteobacteria</taxon>
        <taxon>Rhodospirillales</taxon>
        <taxon>Dongiaceae</taxon>
        <taxon>Dongia</taxon>
    </lineage>
</organism>
<accession>A0ABU5EE74</accession>
<keyword evidence="8" id="KW-1185">Reference proteome</keyword>
<dbReference type="Gene3D" id="3.40.640.10">
    <property type="entry name" value="Type I PLP-dependent aspartate aminotransferase-like (Major domain)"/>
    <property type="match status" value="1"/>
</dbReference>
<keyword evidence="5" id="KW-0804">Transcription</keyword>
<dbReference type="InterPro" id="IPR004839">
    <property type="entry name" value="Aminotransferase_I/II_large"/>
</dbReference>
<dbReference type="PANTHER" id="PTHR46577:SF1">
    <property type="entry name" value="HTH-TYPE TRANSCRIPTIONAL REGULATORY PROTEIN GABR"/>
    <property type="match status" value="1"/>
</dbReference>
<dbReference type="Gene3D" id="1.10.10.10">
    <property type="entry name" value="Winged helix-like DNA-binding domain superfamily/Winged helix DNA-binding domain"/>
    <property type="match status" value="1"/>
</dbReference>
<comment type="similarity">
    <text evidence="1">In the C-terminal section; belongs to the class-I pyridoxal-phosphate-dependent aminotransferase family.</text>
</comment>
<evidence type="ECO:0000259" key="6">
    <source>
        <dbReference type="PROSITE" id="PS50949"/>
    </source>
</evidence>
<dbReference type="EMBL" id="JAXCLW010000004">
    <property type="protein sequence ID" value="MDY0884472.1"/>
    <property type="molecule type" value="Genomic_DNA"/>
</dbReference>
<dbReference type="GO" id="GO:0008483">
    <property type="term" value="F:transaminase activity"/>
    <property type="evidence" value="ECO:0007669"/>
    <property type="project" value="UniProtKB-KW"/>
</dbReference>
<proteinExistence type="inferred from homology"/>
<dbReference type="InterPro" id="IPR015424">
    <property type="entry name" value="PyrdxlP-dep_Trfase"/>
</dbReference>
<sequence>MMLHLDREAPLQHQIYDQLKHAILSRRIKGGTRLPSSRALADRHGVSRNTVLIVYEQLLAEGYLETRPGAGTFIGRSMPELKESGAQYPEPRSARPVRLSRYSERLSGLDVSTLNRGTGLRYSFNYGSVSAADFPADIWRRLLLREIRRRAGKPYLYENPQGLPELRAALADYLHRGRWIDARPEQILIVNGSQQAIDLALRVLVDPNSAVVVEEPCYSGARLACEAMGARLLPVPVDADGLDPALLPPVETGVRLAYVTPSHQFPTGGVMPAARRLALLDWATRAGTYILEDDYDSEYRYEGRPVEPLQALDRAGQVIYSGTVSKVLAPGLRLGYMVLPPDLVQPFLRAKQLTDRHTASLEQAVFAHLIRDGHFERHLRRTRRRNQRRRDALLAALTTAFGTEVEIAGAKAGLHLVVRFRGISATLAASVAEAAAQHSVGITAAEVRAGGDGASFVMGYAGLDEADIRQGVALLREVVQSFHRRSQRGRGGRLSKPVP</sequence>
<keyword evidence="7" id="KW-0808">Transferase</keyword>
<dbReference type="PANTHER" id="PTHR46577">
    <property type="entry name" value="HTH-TYPE TRANSCRIPTIONAL REGULATORY PROTEIN GABR"/>
    <property type="match status" value="1"/>
</dbReference>
<dbReference type="SMART" id="SM00345">
    <property type="entry name" value="HTH_GNTR"/>
    <property type="match status" value="1"/>
</dbReference>
<keyword evidence="7" id="KW-0032">Aminotransferase</keyword>
<evidence type="ECO:0000256" key="4">
    <source>
        <dbReference type="ARBA" id="ARBA00023125"/>
    </source>
</evidence>
<dbReference type="PRINTS" id="PR00035">
    <property type="entry name" value="HTHGNTR"/>
</dbReference>
<reference evidence="7 8" key="1">
    <citation type="journal article" date="2016" name="Antonie Van Leeuwenhoek">
        <title>Dongia soli sp. nov., isolated from soil from Dokdo, Korea.</title>
        <authorList>
            <person name="Kim D.U."/>
            <person name="Lee H."/>
            <person name="Kim H."/>
            <person name="Kim S.G."/>
            <person name="Ka J.O."/>
        </authorList>
    </citation>
    <scope>NUCLEOTIDE SEQUENCE [LARGE SCALE GENOMIC DNA]</scope>
    <source>
        <strain evidence="7 8">D78</strain>
    </source>
</reference>
<dbReference type="InterPro" id="IPR000524">
    <property type="entry name" value="Tscrpt_reg_HTH_GntR"/>
</dbReference>
<evidence type="ECO:0000256" key="5">
    <source>
        <dbReference type="ARBA" id="ARBA00023163"/>
    </source>
</evidence>
<protein>
    <submittedName>
        <fullName evidence="7">PLP-dependent aminotransferase family protein</fullName>
    </submittedName>
</protein>
<dbReference type="InterPro" id="IPR051446">
    <property type="entry name" value="HTH_trans_reg/aminotransferase"/>
</dbReference>
<dbReference type="InterPro" id="IPR015421">
    <property type="entry name" value="PyrdxlP-dep_Trfase_major"/>
</dbReference>
<evidence type="ECO:0000256" key="3">
    <source>
        <dbReference type="ARBA" id="ARBA00023015"/>
    </source>
</evidence>
<dbReference type="Pfam" id="PF00155">
    <property type="entry name" value="Aminotran_1_2"/>
    <property type="match status" value="1"/>
</dbReference>
<dbReference type="SUPFAM" id="SSF46785">
    <property type="entry name" value="Winged helix' DNA-binding domain"/>
    <property type="match status" value="1"/>
</dbReference>
<name>A0ABU5EE74_9PROT</name>
<dbReference type="PROSITE" id="PS50949">
    <property type="entry name" value="HTH_GNTR"/>
    <property type="match status" value="1"/>
</dbReference>
<evidence type="ECO:0000256" key="1">
    <source>
        <dbReference type="ARBA" id="ARBA00005384"/>
    </source>
</evidence>